<evidence type="ECO:0000313" key="2">
    <source>
        <dbReference type="Proteomes" id="UP000828941"/>
    </source>
</evidence>
<gene>
    <name evidence="1" type="ORF">L6164_023520</name>
</gene>
<accession>A0ACB9MKH2</accession>
<sequence length="1122" mass="126917">MRLIACLSIYFSICSICFAMLSSSTEPVKSVNVGVILDTADAWIGKLCWSCIQMAHSDFYATHSYYNTRLVLNVTDSKSELIAAASAAVDLIKKVAVQAIIGPQHSREANLIIQVCNKSRVPVLSFSATSPSLTSPRNPYFYRIAHNECAQAQAISALVQGFEWKEVVLIYIQDIYAEEVIPCITRALQEANIHVSYHAAIPHSPDDNHVVEELKKLTTLTTRVFIVHMSPMLGSRLFAFAREIGMMSEGYVWILTTEMTNQLASLNSSIIDTMQGVLGVGSYFPKTKEFQDFEIRWKLKFQQENPTTIRRELNIFCLWAYDAVTALAMAVERAGIKEFGFQKASTNSSNTTDFETLGVSLSGPKLGESLSKTRFQGLSGDFSLLDGEVNSSIFQIINVIGDGKKVVGFWTPENGLRRNLDSTKRDTNTSTYSTSKTNLALIIWPGDSSSVPEGLDLLANEKKLRIGVPVKPKNGFGELVNVHYDPDTDRINVSGYIVDVFKVVMDALPYHVPYEFFPFNPGDYDNFSTGSFYDDLIQEVYHGKFDAAVGDITIRAQRSQYVDFTLPFTTNEATFIVPTKQIKNKKEAWIFLKPLTWELWVTSFCFFVFIGFIVWVLEHGLNKETRISPLHHVDTGLWFSISTLVFLQWERIHGNLARFVVMIWVFVVLILTQSYTASLTTLLTVEQLRPAVTDINQLIQRGDVVGYQYSSYSIQFLKQMGFDETKLRAYETPEECDRLLTMGSRNGGIAAAFDETPYIKVLQSKYCSKYTTIGPTYQSQGFGFAFRRNSPFVPDVSRAILNLTERNQDIVNTFVNKWFKNESHCSQSTTVDASYSLELDSFRGLFLLSGIVSSSALIIYTVTFLYKHRQDFKQFYANDSLWKRIYVMLTITRQDDNRIQVGELVSRSTTTTTSNLHDINRSYSVASMNTFSYLHSKAATAGMVAYQEESEESYSEEDSEILNDANSSIRNTSYTYQKLIPKYNIHDSRSTKFKKSSSSKKKFKNLASAIKGSALPFSDSFLEDQHWIMNVDVVQTGSTDQTEDNLTFKILMCDVEILRGEFEVFEAHAIKKGENKVSSNVLNFKKILIDFVEVSFEIEIFNEDELVEDMKKAIEEAELEEK</sequence>
<reference evidence="1 2" key="1">
    <citation type="journal article" date="2022" name="DNA Res.">
        <title>Chromosomal-level genome assembly of the orchid tree Bauhinia variegata (Leguminosae; Cercidoideae) supports the allotetraploid origin hypothesis of Bauhinia.</title>
        <authorList>
            <person name="Zhong Y."/>
            <person name="Chen Y."/>
            <person name="Zheng D."/>
            <person name="Pang J."/>
            <person name="Liu Y."/>
            <person name="Luo S."/>
            <person name="Meng S."/>
            <person name="Qian L."/>
            <person name="Wei D."/>
            <person name="Dai S."/>
            <person name="Zhou R."/>
        </authorList>
    </citation>
    <scope>NUCLEOTIDE SEQUENCE [LARGE SCALE GENOMIC DNA]</scope>
    <source>
        <strain evidence="1">BV-YZ2020</strain>
    </source>
</reference>
<dbReference type="Proteomes" id="UP000828941">
    <property type="component" value="Chromosome 9"/>
</dbReference>
<protein>
    <submittedName>
        <fullName evidence="1">Uncharacterized protein</fullName>
    </submittedName>
</protein>
<comment type="caution">
    <text evidence="1">The sequence shown here is derived from an EMBL/GenBank/DDBJ whole genome shotgun (WGS) entry which is preliminary data.</text>
</comment>
<proteinExistence type="predicted"/>
<keyword evidence="2" id="KW-1185">Reference proteome</keyword>
<dbReference type="EMBL" id="CM039434">
    <property type="protein sequence ID" value="KAI4323949.1"/>
    <property type="molecule type" value="Genomic_DNA"/>
</dbReference>
<evidence type="ECO:0000313" key="1">
    <source>
        <dbReference type="EMBL" id="KAI4323949.1"/>
    </source>
</evidence>
<name>A0ACB9MKH2_BAUVA</name>
<organism evidence="1 2">
    <name type="scientific">Bauhinia variegata</name>
    <name type="common">Purple orchid tree</name>
    <name type="synonym">Phanera variegata</name>
    <dbReference type="NCBI Taxonomy" id="167791"/>
    <lineage>
        <taxon>Eukaryota</taxon>
        <taxon>Viridiplantae</taxon>
        <taxon>Streptophyta</taxon>
        <taxon>Embryophyta</taxon>
        <taxon>Tracheophyta</taxon>
        <taxon>Spermatophyta</taxon>
        <taxon>Magnoliopsida</taxon>
        <taxon>eudicotyledons</taxon>
        <taxon>Gunneridae</taxon>
        <taxon>Pentapetalae</taxon>
        <taxon>rosids</taxon>
        <taxon>fabids</taxon>
        <taxon>Fabales</taxon>
        <taxon>Fabaceae</taxon>
        <taxon>Cercidoideae</taxon>
        <taxon>Cercideae</taxon>
        <taxon>Bauhiniinae</taxon>
        <taxon>Bauhinia</taxon>
    </lineage>
</organism>